<gene>
    <name evidence="9" type="ORF">HCDG_08372</name>
</gene>
<dbReference type="GO" id="GO:0003677">
    <property type="term" value="F:DNA binding"/>
    <property type="evidence" value="ECO:0007669"/>
    <property type="project" value="UniProtKB-KW"/>
</dbReference>
<feature type="region of interest" description="Disordered" evidence="7">
    <location>
        <begin position="417"/>
        <end position="505"/>
    </location>
</feature>
<evidence type="ECO:0000313" key="10">
    <source>
        <dbReference type="Proteomes" id="UP000002624"/>
    </source>
</evidence>
<dbReference type="Proteomes" id="UP000002624">
    <property type="component" value="Unassembled WGS sequence"/>
</dbReference>
<keyword evidence="2" id="KW-0808">Transferase</keyword>
<dbReference type="eggNOG" id="KOG4750">
    <property type="taxonomic scope" value="Eukaryota"/>
</dbReference>
<evidence type="ECO:0000256" key="5">
    <source>
        <dbReference type="ARBA" id="ARBA00023163"/>
    </source>
</evidence>
<sequence>MSAVASVPAVNGSHDSSKDSNPEHSPSRFTAVNGRDQGSLPSHNNNNNNSSNNSSNSNSNSNNTNNSNPSYTGPTENNSTAAHNEEPSVNAPTERDRASRNSVTPSHQPEQPGESANPSTQDPEPTYVASDGLSSPKTNRNKRKRSESGQTSPSSYQENHSVSPSPVPQPNPQIQGAGPNGASHMQSTSEADAAARKARQAYSAVPERSVSVQSTGNTSPWDNYDTQLANHAQLGHQPIDSSDAQLAEALQRDVQGPEHAAKIWSIVPEGESANESRKFTLSDTPPQERPIGPVQVGPKRKRVFSNRTKTGCMTCRRRKKKCDEQHPACNNCLRGGFLCEGYSSRSTWQKPSTSKAPVPLQAKDGYSEVPHFIPDMSPQRHDRAPAAIPTNNGKSRPIPVDEIEHVHVPSQHITSVAGVGSRGSWSNVTWPSGPSSFTPEHPAQRQSRDGPGINKISRAEQPKSDYHSALREMSHGAPHQKRGMPVFQGNIDQRPKHQQQQQPHVDATNYPAQARLALNMESHVAFEATKTEKEKMLAGEPYQNYFDPQLNRERERCKAALWRYNNASNPNLGISPDERRRLLQQVLMPPLDPQAEPSPNTPVGSLGPCAIVETPFNCHFGYNINIGEDVLISENCLLADDCPINIGAHTWIGPNVTILGSMAMGSMLDRKGSRSKYQGRPVVIAEDCWIGAGATILPGVSLGRGAYIAPGEVVKQQILPYGFQGLKPNFP</sequence>
<dbReference type="GO" id="GO:0008270">
    <property type="term" value="F:zinc ion binding"/>
    <property type="evidence" value="ECO:0007669"/>
    <property type="project" value="InterPro"/>
</dbReference>
<evidence type="ECO:0000256" key="1">
    <source>
        <dbReference type="ARBA" id="ARBA00007274"/>
    </source>
</evidence>
<organism evidence="9 10">
    <name type="scientific">Ajellomyces capsulatus (strain H143)</name>
    <name type="common">Darling's disease fungus</name>
    <name type="synonym">Histoplasma capsulatum</name>
    <dbReference type="NCBI Taxonomy" id="544712"/>
    <lineage>
        <taxon>Eukaryota</taxon>
        <taxon>Fungi</taxon>
        <taxon>Dikarya</taxon>
        <taxon>Ascomycota</taxon>
        <taxon>Pezizomycotina</taxon>
        <taxon>Eurotiomycetes</taxon>
        <taxon>Eurotiomycetidae</taxon>
        <taxon>Onygenales</taxon>
        <taxon>Ajellomycetaceae</taxon>
        <taxon>Histoplasma</taxon>
    </lineage>
</organism>
<feature type="compositionally biased region" description="Polar residues" evidence="7">
    <location>
        <begin position="69"/>
        <end position="82"/>
    </location>
</feature>
<dbReference type="Pfam" id="PF12464">
    <property type="entry name" value="Mac"/>
    <property type="match status" value="1"/>
</dbReference>
<dbReference type="CDD" id="cd00067">
    <property type="entry name" value="GAL4"/>
    <property type="match status" value="1"/>
</dbReference>
<dbReference type="PANTHER" id="PTHR23416:SF76">
    <property type="entry name" value="ZN(II)2CYS6 TRANSCRIPTION FACTOR (EUROFUNG)"/>
    <property type="match status" value="1"/>
</dbReference>
<dbReference type="SUPFAM" id="SSF57701">
    <property type="entry name" value="Zn2/Cys6 DNA-binding domain"/>
    <property type="match status" value="1"/>
</dbReference>
<accession>C6HQ91</accession>
<feature type="domain" description="Zn(2)-C6 fungal-type" evidence="8">
    <location>
        <begin position="311"/>
        <end position="339"/>
    </location>
</feature>
<dbReference type="OMA" id="ACNNCIR"/>
<dbReference type="InterPro" id="IPR001138">
    <property type="entry name" value="Zn2Cys6_DnaBD"/>
</dbReference>
<dbReference type="GO" id="GO:0008374">
    <property type="term" value="F:O-acyltransferase activity"/>
    <property type="evidence" value="ECO:0007669"/>
    <property type="project" value="TreeGrafter"/>
</dbReference>
<feature type="compositionally biased region" description="Polar residues" evidence="7">
    <location>
        <begin position="210"/>
        <end position="225"/>
    </location>
</feature>
<dbReference type="SMART" id="SM01266">
    <property type="entry name" value="Mac"/>
    <property type="match status" value="1"/>
</dbReference>
<evidence type="ECO:0000313" key="9">
    <source>
        <dbReference type="EMBL" id="EER37702.1"/>
    </source>
</evidence>
<evidence type="ECO:0000256" key="4">
    <source>
        <dbReference type="ARBA" id="ARBA00023125"/>
    </source>
</evidence>
<dbReference type="SUPFAM" id="SSF51161">
    <property type="entry name" value="Trimeric LpxA-like enzymes"/>
    <property type="match status" value="1"/>
</dbReference>
<feature type="compositionally biased region" description="Polar residues" evidence="7">
    <location>
        <begin position="423"/>
        <end position="438"/>
    </location>
</feature>
<feature type="compositionally biased region" description="Polar residues" evidence="7">
    <location>
        <begin position="148"/>
        <end position="160"/>
    </location>
</feature>
<feature type="compositionally biased region" description="Low complexity" evidence="7">
    <location>
        <begin position="44"/>
        <end position="68"/>
    </location>
</feature>
<proteinExistence type="inferred from homology"/>
<dbReference type="Pfam" id="PF16628">
    <property type="entry name" value="Mac_assoc"/>
    <property type="match status" value="1"/>
</dbReference>
<dbReference type="VEuPathDB" id="FungiDB:HCDG_08372"/>
<evidence type="ECO:0000256" key="3">
    <source>
        <dbReference type="ARBA" id="ARBA00023015"/>
    </source>
</evidence>
<feature type="compositionally biased region" description="Basic and acidic residues" evidence="7">
    <location>
        <begin position="15"/>
        <end position="26"/>
    </location>
</feature>
<feature type="compositionally biased region" description="Basic and acidic residues" evidence="7">
    <location>
        <begin position="457"/>
        <end position="474"/>
    </location>
</feature>
<evidence type="ECO:0000256" key="2">
    <source>
        <dbReference type="ARBA" id="ARBA00022679"/>
    </source>
</evidence>
<feature type="region of interest" description="Disordered" evidence="7">
    <location>
        <begin position="1"/>
        <end position="225"/>
    </location>
</feature>
<dbReference type="PANTHER" id="PTHR23416">
    <property type="entry name" value="SIALIC ACID SYNTHASE-RELATED"/>
    <property type="match status" value="1"/>
</dbReference>
<name>C6HQ91_AJECH</name>
<dbReference type="PROSITE" id="PS00463">
    <property type="entry name" value="ZN2_CY6_FUNGAL_1"/>
    <property type="match status" value="1"/>
</dbReference>
<dbReference type="GO" id="GO:0016407">
    <property type="term" value="F:acetyltransferase activity"/>
    <property type="evidence" value="ECO:0007669"/>
    <property type="project" value="InterPro"/>
</dbReference>
<keyword evidence="4" id="KW-0238">DNA-binding</keyword>
<reference evidence="10" key="1">
    <citation type="submission" date="2009-05" db="EMBL/GenBank/DDBJ databases">
        <title>The genome sequence of Ajellomyces capsulatus strain H143.</title>
        <authorList>
            <person name="Champion M."/>
            <person name="Cuomo C.A."/>
            <person name="Ma L.-J."/>
            <person name="Henn M.R."/>
            <person name="Sil A."/>
            <person name="Goldman B."/>
            <person name="Young S.K."/>
            <person name="Kodira C.D."/>
            <person name="Zeng Q."/>
            <person name="Koehrsen M."/>
            <person name="Alvarado L."/>
            <person name="Berlin A.M."/>
            <person name="Borenstein D."/>
            <person name="Chen Z."/>
            <person name="Engels R."/>
            <person name="Freedman E."/>
            <person name="Gellesch M."/>
            <person name="Goldberg J."/>
            <person name="Griggs A."/>
            <person name="Gujja S."/>
            <person name="Heiman D.I."/>
            <person name="Hepburn T.A."/>
            <person name="Howarth C."/>
            <person name="Jen D."/>
            <person name="Larson L."/>
            <person name="Lewis B."/>
            <person name="Mehta T."/>
            <person name="Park D."/>
            <person name="Pearson M."/>
            <person name="Roberts A."/>
            <person name="Saif S."/>
            <person name="Shea T.D."/>
            <person name="Shenoy N."/>
            <person name="Sisk P."/>
            <person name="Stolte C."/>
            <person name="Sykes S."/>
            <person name="Walk T."/>
            <person name="White J."/>
            <person name="Yandava C."/>
            <person name="Klein B."/>
            <person name="McEwen J.G."/>
            <person name="Puccia R."/>
            <person name="Goldman G.H."/>
            <person name="Felipe M.S."/>
            <person name="Nino-Vega G."/>
            <person name="San-Blas G."/>
            <person name="Taylor J.W."/>
            <person name="Mendoza L."/>
            <person name="Galagan J.E."/>
            <person name="Nusbaum C."/>
            <person name="Birren B.W."/>
        </authorList>
    </citation>
    <scope>NUCLEOTIDE SEQUENCE [LARGE SCALE GENOMIC DNA]</scope>
    <source>
        <strain evidence="10">H143</strain>
    </source>
</reference>
<dbReference type="AlphaFoldDB" id="C6HQ91"/>
<protein>
    <submittedName>
        <fullName evidence="9">C6 zinc finger protein</fullName>
    </submittedName>
</protein>
<keyword evidence="3" id="KW-0805">Transcription regulation</keyword>
<dbReference type="SMART" id="SM00066">
    <property type="entry name" value="GAL4"/>
    <property type="match status" value="1"/>
</dbReference>
<evidence type="ECO:0000259" key="8">
    <source>
        <dbReference type="PROSITE" id="PS50048"/>
    </source>
</evidence>
<dbReference type="InterPro" id="IPR036864">
    <property type="entry name" value="Zn2-C6_fun-type_DNA-bd_sf"/>
</dbReference>
<comment type="similarity">
    <text evidence="1">Belongs to the transferase hexapeptide repeat family.</text>
</comment>
<dbReference type="PROSITE" id="PS50048">
    <property type="entry name" value="ZN2_CY6_FUNGAL_2"/>
    <property type="match status" value="1"/>
</dbReference>
<feature type="region of interest" description="Disordered" evidence="7">
    <location>
        <begin position="271"/>
        <end position="296"/>
    </location>
</feature>
<evidence type="ECO:0000256" key="7">
    <source>
        <dbReference type="SAM" id="MobiDB-lite"/>
    </source>
</evidence>
<dbReference type="GO" id="GO:0000981">
    <property type="term" value="F:DNA-binding transcription factor activity, RNA polymerase II-specific"/>
    <property type="evidence" value="ECO:0007669"/>
    <property type="project" value="InterPro"/>
</dbReference>
<dbReference type="InterPro" id="IPR001451">
    <property type="entry name" value="Hexapep"/>
</dbReference>
<dbReference type="Pfam" id="PF00132">
    <property type="entry name" value="Hexapep"/>
    <property type="match status" value="1"/>
</dbReference>
<feature type="region of interest" description="Disordered" evidence="7">
    <location>
        <begin position="374"/>
        <end position="396"/>
    </location>
</feature>
<dbReference type="Gene3D" id="2.160.10.10">
    <property type="entry name" value="Hexapeptide repeat proteins"/>
    <property type="match status" value="1"/>
</dbReference>
<dbReference type="EMBL" id="GG692434">
    <property type="protein sequence ID" value="EER37702.1"/>
    <property type="molecule type" value="Genomic_DNA"/>
</dbReference>
<dbReference type="HOGENOM" id="CLU_013964_1_0_1"/>
<dbReference type="Gene3D" id="4.10.240.10">
    <property type="entry name" value="Zn(2)-C6 fungal-type DNA-binding domain"/>
    <property type="match status" value="1"/>
</dbReference>
<dbReference type="InterPro" id="IPR011004">
    <property type="entry name" value="Trimer_LpxA-like_sf"/>
</dbReference>
<dbReference type="InterPro" id="IPR051159">
    <property type="entry name" value="Hexapeptide_acetyltransf"/>
</dbReference>
<dbReference type="STRING" id="544712.C6HQ91"/>
<feature type="compositionally biased region" description="Polar residues" evidence="7">
    <location>
        <begin position="100"/>
        <end position="123"/>
    </location>
</feature>
<dbReference type="Pfam" id="PF00172">
    <property type="entry name" value="Zn_clus"/>
    <property type="match status" value="1"/>
</dbReference>
<dbReference type="InterPro" id="IPR024688">
    <property type="entry name" value="Mac_dom"/>
</dbReference>
<keyword evidence="6" id="KW-0539">Nucleus</keyword>
<keyword evidence="5" id="KW-0804">Transcription</keyword>
<dbReference type="OrthoDB" id="25818at2759"/>
<evidence type="ECO:0000256" key="6">
    <source>
        <dbReference type="ARBA" id="ARBA00023242"/>
    </source>
</evidence>